<dbReference type="RefSeq" id="WP_124927495.1">
    <property type="nucleotide sequence ID" value="NZ_BMOH01000009.1"/>
</dbReference>
<evidence type="ECO:0008006" key="3">
    <source>
        <dbReference type="Google" id="ProtNLM"/>
    </source>
</evidence>
<comment type="caution">
    <text evidence="1">The sequence shown here is derived from an EMBL/GenBank/DDBJ whole genome shotgun (WGS) entry which is preliminary data.</text>
</comment>
<sequence length="377" mass="39216">MNKYLKSAARQRGMATLMVSIVMLMSVTLIVLVSAQTVVTEQRIIANELRAKQAFEAASAGLSYGLGYFQANNGAGGTTNSSGDYYDLPGGFSSWTDVASAAGPSFRVRFNDDVEMGDLKVLTIEAQGRSDDQSAVKSLSIIASGSPALALPPSNPLTARGFIDLQGSGTITNLESNTTIWSGEQVDFTAMAANTIIKHPSSGGGIEASNASNKGIDIVDNDTSLSTLSDTDYFQNFFGLSESNYRSSAAGIVIDPVETSLSTLDGEKATVIWVDGDASFTGSPEIGTADEPVVLIVDGNMFGAGNVTINGILFVTGNWTGTGSLDINGAAVVRGDVNGTGSLDVFYDSSLLGNLNTAGKGVGLPGTWTDFPSFVWN</sequence>
<name>A0A3P1SKQ9_9GAMM</name>
<evidence type="ECO:0000313" key="2">
    <source>
        <dbReference type="Proteomes" id="UP000267535"/>
    </source>
</evidence>
<dbReference type="EMBL" id="RQXV01000012">
    <property type="protein sequence ID" value="RRC97325.1"/>
    <property type="molecule type" value="Genomic_DNA"/>
</dbReference>
<gene>
    <name evidence="1" type="ORF">EHS89_17605</name>
</gene>
<proteinExistence type="predicted"/>
<dbReference type="AlphaFoldDB" id="A0A3P1SKQ9"/>
<keyword evidence="2" id="KW-1185">Reference proteome</keyword>
<reference evidence="1 2" key="1">
    <citation type="submission" date="2018-11" db="EMBL/GenBank/DDBJ databases">
        <title>The draft genome sequence of Amphritea balenae JAMM 1525T.</title>
        <authorList>
            <person name="Fang Z."/>
            <person name="Zhang Y."/>
            <person name="Han X."/>
        </authorList>
    </citation>
    <scope>NUCLEOTIDE SEQUENCE [LARGE SCALE GENOMIC DNA]</scope>
    <source>
        <strain evidence="1 2">JAMM 1525</strain>
    </source>
</reference>
<dbReference type="Proteomes" id="UP000267535">
    <property type="component" value="Unassembled WGS sequence"/>
</dbReference>
<organism evidence="1 2">
    <name type="scientific">Amphritea balenae</name>
    <dbReference type="NCBI Taxonomy" id="452629"/>
    <lineage>
        <taxon>Bacteria</taxon>
        <taxon>Pseudomonadati</taxon>
        <taxon>Pseudomonadota</taxon>
        <taxon>Gammaproteobacteria</taxon>
        <taxon>Oceanospirillales</taxon>
        <taxon>Oceanospirillaceae</taxon>
        <taxon>Amphritea</taxon>
    </lineage>
</organism>
<protein>
    <recommendedName>
        <fullName evidence="3">Type 4 fimbrial biogenesis protein PilX N-terminal domain-containing protein</fullName>
    </recommendedName>
</protein>
<accession>A0A3P1SKQ9</accession>
<evidence type="ECO:0000313" key="1">
    <source>
        <dbReference type="EMBL" id="RRC97325.1"/>
    </source>
</evidence>
<dbReference type="OrthoDB" id="6089160at2"/>